<feature type="transmembrane region" description="Helical" evidence="14">
    <location>
        <begin position="12"/>
        <end position="31"/>
    </location>
</feature>
<evidence type="ECO:0000256" key="13">
    <source>
        <dbReference type="ARBA" id="ARBA00023136"/>
    </source>
</evidence>
<dbReference type="Gene3D" id="1.10.287.130">
    <property type="match status" value="1"/>
</dbReference>
<name>A0A233VX79_FINMA</name>
<dbReference type="RefSeq" id="WP_094202852.1">
    <property type="nucleotide sequence ID" value="NZ_NDYI01000018.1"/>
</dbReference>
<dbReference type="SMART" id="SM00387">
    <property type="entry name" value="HATPase_c"/>
    <property type="match status" value="1"/>
</dbReference>
<dbReference type="PANTHER" id="PTHR45528:SF1">
    <property type="entry name" value="SENSOR HISTIDINE KINASE CPXA"/>
    <property type="match status" value="1"/>
</dbReference>
<dbReference type="InterPro" id="IPR003661">
    <property type="entry name" value="HisK_dim/P_dom"/>
</dbReference>
<dbReference type="SUPFAM" id="SSF47384">
    <property type="entry name" value="Homodimeric domain of signal transducing histidine kinase"/>
    <property type="match status" value="1"/>
</dbReference>
<dbReference type="SMART" id="SM00304">
    <property type="entry name" value="HAMP"/>
    <property type="match status" value="1"/>
</dbReference>
<evidence type="ECO:0000256" key="3">
    <source>
        <dbReference type="ARBA" id="ARBA00012438"/>
    </source>
</evidence>
<evidence type="ECO:0000256" key="5">
    <source>
        <dbReference type="ARBA" id="ARBA00022553"/>
    </source>
</evidence>
<dbReference type="Gene3D" id="3.30.565.10">
    <property type="entry name" value="Histidine kinase-like ATPase, C-terminal domain"/>
    <property type="match status" value="1"/>
</dbReference>
<dbReference type="SMART" id="SM00388">
    <property type="entry name" value="HisKA"/>
    <property type="match status" value="1"/>
</dbReference>
<proteinExistence type="predicted"/>
<evidence type="ECO:0000256" key="11">
    <source>
        <dbReference type="ARBA" id="ARBA00022989"/>
    </source>
</evidence>
<evidence type="ECO:0000256" key="10">
    <source>
        <dbReference type="ARBA" id="ARBA00022840"/>
    </source>
</evidence>
<dbReference type="PANTHER" id="PTHR45528">
    <property type="entry name" value="SENSOR HISTIDINE KINASE CPXA"/>
    <property type="match status" value="1"/>
</dbReference>
<evidence type="ECO:0000256" key="7">
    <source>
        <dbReference type="ARBA" id="ARBA00022692"/>
    </source>
</evidence>
<dbReference type="InterPro" id="IPR005467">
    <property type="entry name" value="His_kinase_dom"/>
</dbReference>
<evidence type="ECO:0000313" key="18">
    <source>
        <dbReference type="Proteomes" id="UP000215361"/>
    </source>
</evidence>
<feature type="domain" description="Histidine kinase" evidence="15">
    <location>
        <begin position="133"/>
        <end position="351"/>
    </location>
</feature>
<evidence type="ECO:0000256" key="8">
    <source>
        <dbReference type="ARBA" id="ARBA00022741"/>
    </source>
</evidence>
<protein>
    <recommendedName>
        <fullName evidence="3">histidine kinase</fullName>
        <ecNumber evidence="3">2.7.13.3</ecNumber>
    </recommendedName>
</protein>
<feature type="transmembrane region" description="Helical" evidence="14">
    <location>
        <begin position="37"/>
        <end position="64"/>
    </location>
</feature>
<keyword evidence="6" id="KW-0808">Transferase</keyword>
<dbReference type="Pfam" id="PF00672">
    <property type="entry name" value="HAMP"/>
    <property type="match status" value="1"/>
</dbReference>
<keyword evidence="12" id="KW-0902">Two-component regulatory system</keyword>
<dbReference type="InterPro" id="IPR004358">
    <property type="entry name" value="Sig_transdc_His_kin-like_C"/>
</dbReference>
<keyword evidence="11 14" id="KW-1133">Transmembrane helix</keyword>
<evidence type="ECO:0000313" key="17">
    <source>
        <dbReference type="EMBL" id="OXZ36995.1"/>
    </source>
</evidence>
<keyword evidence="9 17" id="KW-0418">Kinase</keyword>
<dbReference type="PRINTS" id="PR00344">
    <property type="entry name" value="BCTRLSENSOR"/>
</dbReference>
<sequence length="358" mass="40858">MKSKSLKKNLIVFVISITLIPILFLLVLGIPEEEPKSILLSITSISILIAIVIVTISTIFLAYVDKIIIKPIYDLLDNFKKLSKGEYDLYIENDRVDEIGELLDNFNKMVASLKSYRERESKAKEEREELIASISHDLSTPLSVIQAHIDGISDGIADSQEKKDEYIRIINKKIKQLNNRIKQLKDYSSLDIYDKEINHIKARESLDRIVDELNRSFTIEIENLFYKNDIKESTVIGLSDRMLEIILENLFSNSIKYRSENPLEIDIIAKENPYTVIIEFKDNGKGIEKSELDKIFNPLYTVDKARSTDKESMGLGLSIVKKILNNVGGDIGATSEFGQYTVFFIEIPIARKIEMGVK</sequence>
<dbReference type="GO" id="GO:0005524">
    <property type="term" value="F:ATP binding"/>
    <property type="evidence" value="ECO:0007669"/>
    <property type="project" value="UniProtKB-KW"/>
</dbReference>
<evidence type="ECO:0000256" key="6">
    <source>
        <dbReference type="ARBA" id="ARBA00022679"/>
    </source>
</evidence>
<dbReference type="CDD" id="cd06225">
    <property type="entry name" value="HAMP"/>
    <property type="match status" value="1"/>
</dbReference>
<comment type="caution">
    <text evidence="17">The sequence shown here is derived from an EMBL/GenBank/DDBJ whole genome shotgun (WGS) entry which is preliminary data.</text>
</comment>
<dbReference type="InterPro" id="IPR003594">
    <property type="entry name" value="HATPase_dom"/>
</dbReference>
<dbReference type="GO" id="GO:0000155">
    <property type="term" value="F:phosphorelay sensor kinase activity"/>
    <property type="evidence" value="ECO:0007669"/>
    <property type="project" value="InterPro"/>
</dbReference>
<dbReference type="Proteomes" id="UP000215361">
    <property type="component" value="Unassembled WGS sequence"/>
</dbReference>
<organism evidence="17 18">
    <name type="scientific">Finegoldia magna</name>
    <name type="common">Peptostreptococcus magnus</name>
    <dbReference type="NCBI Taxonomy" id="1260"/>
    <lineage>
        <taxon>Bacteria</taxon>
        <taxon>Bacillati</taxon>
        <taxon>Bacillota</taxon>
        <taxon>Tissierellia</taxon>
        <taxon>Tissierellales</taxon>
        <taxon>Peptoniphilaceae</taxon>
        <taxon>Finegoldia</taxon>
    </lineage>
</organism>
<dbReference type="PROSITE" id="PS50109">
    <property type="entry name" value="HIS_KIN"/>
    <property type="match status" value="1"/>
</dbReference>
<reference evidence="18" key="1">
    <citation type="submission" date="2017-04" db="EMBL/GenBank/DDBJ databases">
        <title>Finegoldia magna isolated from orthopedic joint implant-associated infections.</title>
        <authorList>
            <person name="Bjorklund S."/>
            <person name="Bruggemann H."/>
            <person name="Jensen A."/>
            <person name="Hellmark B."/>
            <person name="Soderquist B."/>
        </authorList>
    </citation>
    <scope>NUCLEOTIDE SEQUENCE [LARGE SCALE GENOMIC DNA]</scope>
    <source>
        <strain evidence="18">08T492</strain>
    </source>
</reference>
<keyword evidence="7 14" id="KW-0812">Transmembrane</keyword>
<dbReference type="PROSITE" id="PS50885">
    <property type="entry name" value="HAMP"/>
    <property type="match status" value="1"/>
</dbReference>
<evidence type="ECO:0000256" key="2">
    <source>
        <dbReference type="ARBA" id="ARBA00004651"/>
    </source>
</evidence>
<evidence type="ECO:0000256" key="12">
    <source>
        <dbReference type="ARBA" id="ARBA00023012"/>
    </source>
</evidence>
<dbReference type="InterPro" id="IPR003660">
    <property type="entry name" value="HAMP_dom"/>
</dbReference>
<keyword evidence="13 14" id="KW-0472">Membrane</keyword>
<dbReference type="GO" id="GO:0005886">
    <property type="term" value="C:plasma membrane"/>
    <property type="evidence" value="ECO:0007669"/>
    <property type="project" value="UniProtKB-SubCell"/>
</dbReference>
<dbReference type="CDD" id="cd00082">
    <property type="entry name" value="HisKA"/>
    <property type="match status" value="1"/>
</dbReference>
<comment type="catalytic activity">
    <reaction evidence="1">
        <text>ATP + protein L-histidine = ADP + protein N-phospho-L-histidine.</text>
        <dbReference type="EC" id="2.7.13.3"/>
    </reaction>
</comment>
<dbReference type="Pfam" id="PF00512">
    <property type="entry name" value="HisKA"/>
    <property type="match status" value="1"/>
</dbReference>
<dbReference type="Pfam" id="PF02518">
    <property type="entry name" value="HATPase_c"/>
    <property type="match status" value="1"/>
</dbReference>
<evidence type="ECO:0000256" key="14">
    <source>
        <dbReference type="SAM" id="Phobius"/>
    </source>
</evidence>
<evidence type="ECO:0000259" key="15">
    <source>
        <dbReference type="PROSITE" id="PS50109"/>
    </source>
</evidence>
<dbReference type="InterPro" id="IPR036890">
    <property type="entry name" value="HATPase_C_sf"/>
</dbReference>
<dbReference type="InterPro" id="IPR050398">
    <property type="entry name" value="HssS/ArlS-like"/>
</dbReference>
<dbReference type="AlphaFoldDB" id="A0A233VX79"/>
<feature type="domain" description="HAMP" evidence="16">
    <location>
        <begin position="66"/>
        <end position="118"/>
    </location>
</feature>
<dbReference type="EMBL" id="NDYI01000018">
    <property type="protein sequence ID" value="OXZ36995.1"/>
    <property type="molecule type" value="Genomic_DNA"/>
</dbReference>
<keyword evidence="8" id="KW-0547">Nucleotide-binding</keyword>
<keyword evidence="5" id="KW-0597">Phosphoprotein</keyword>
<accession>A0A233VX79</accession>
<dbReference type="EC" id="2.7.13.3" evidence="3"/>
<dbReference type="SUPFAM" id="SSF55874">
    <property type="entry name" value="ATPase domain of HSP90 chaperone/DNA topoisomerase II/histidine kinase"/>
    <property type="match status" value="1"/>
</dbReference>
<evidence type="ECO:0000256" key="4">
    <source>
        <dbReference type="ARBA" id="ARBA00022475"/>
    </source>
</evidence>
<dbReference type="Gene3D" id="6.10.340.10">
    <property type="match status" value="1"/>
</dbReference>
<evidence type="ECO:0000256" key="1">
    <source>
        <dbReference type="ARBA" id="ARBA00000085"/>
    </source>
</evidence>
<dbReference type="InterPro" id="IPR036097">
    <property type="entry name" value="HisK_dim/P_sf"/>
</dbReference>
<evidence type="ECO:0000259" key="16">
    <source>
        <dbReference type="PROSITE" id="PS50885"/>
    </source>
</evidence>
<keyword evidence="10" id="KW-0067">ATP-binding</keyword>
<comment type="subcellular location">
    <subcellularLocation>
        <location evidence="2">Cell membrane</location>
        <topology evidence="2">Multi-pass membrane protein</topology>
    </subcellularLocation>
</comment>
<keyword evidence="4" id="KW-1003">Cell membrane</keyword>
<evidence type="ECO:0000256" key="9">
    <source>
        <dbReference type="ARBA" id="ARBA00022777"/>
    </source>
</evidence>
<gene>
    <name evidence="17" type="ORF">B9N56_06935</name>
</gene>
<dbReference type="SUPFAM" id="SSF158472">
    <property type="entry name" value="HAMP domain-like"/>
    <property type="match status" value="1"/>
</dbReference>